<gene>
    <name evidence="1" type="ORF">PV327_007503</name>
</gene>
<evidence type="ECO:0000313" key="1">
    <source>
        <dbReference type="EMBL" id="KAK0178627.1"/>
    </source>
</evidence>
<keyword evidence="2" id="KW-1185">Reference proteome</keyword>
<sequence>MFEGAEGVGEWMRASPRFSGHLVKETESKDHGYFYRWKFHQPLDIARANPVELYEERADKDACGIRLMLAATLMRKLRKEGTYGRTIWWVVEESREKEIGKGRE</sequence>
<organism evidence="1 2">
    <name type="scientific">Microctonus hyperodae</name>
    <name type="common">Parasitoid wasp</name>
    <dbReference type="NCBI Taxonomy" id="165561"/>
    <lineage>
        <taxon>Eukaryota</taxon>
        <taxon>Metazoa</taxon>
        <taxon>Ecdysozoa</taxon>
        <taxon>Arthropoda</taxon>
        <taxon>Hexapoda</taxon>
        <taxon>Insecta</taxon>
        <taxon>Pterygota</taxon>
        <taxon>Neoptera</taxon>
        <taxon>Endopterygota</taxon>
        <taxon>Hymenoptera</taxon>
        <taxon>Apocrita</taxon>
        <taxon>Ichneumonoidea</taxon>
        <taxon>Braconidae</taxon>
        <taxon>Euphorinae</taxon>
        <taxon>Microctonus</taxon>
    </lineage>
</organism>
<dbReference type="AlphaFoldDB" id="A0AA39FZB2"/>
<evidence type="ECO:0000313" key="2">
    <source>
        <dbReference type="Proteomes" id="UP001168972"/>
    </source>
</evidence>
<accession>A0AA39FZB2</accession>
<proteinExistence type="predicted"/>
<protein>
    <submittedName>
        <fullName evidence="1">Uncharacterized protein</fullName>
    </submittedName>
</protein>
<dbReference type="EMBL" id="JAQQBR010000004">
    <property type="protein sequence ID" value="KAK0178627.1"/>
    <property type="molecule type" value="Genomic_DNA"/>
</dbReference>
<name>A0AA39FZB2_MICHY</name>
<dbReference type="Proteomes" id="UP001168972">
    <property type="component" value="Unassembled WGS sequence"/>
</dbReference>
<reference evidence="1" key="1">
    <citation type="journal article" date="2023" name="bioRxiv">
        <title>Scaffold-level genome assemblies of two parasitoid biocontrol wasps reveal the parthenogenesis mechanism and an associated novel virus.</title>
        <authorList>
            <person name="Inwood S."/>
            <person name="Skelly J."/>
            <person name="Guhlin J."/>
            <person name="Harrop T."/>
            <person name="Goldson S."/>
            <person name="Dearden P."/>
        </authorList>
    </citation>
    <scope>NUCLEOTIDE SEQUENCE</scope>
    <source>
        <strain evidence="1">Lincoln</strain>
        <tissue evidence="1">Whole body</tissue>
    </source>
</reference>
<comment type="caution">
    <text evidence="1">The sequence shown here is derived from an EMBL/GenBank/DDBJ whole genome shotgun (WGS) entry which is preliminary data.</text>
</comment>
<reference evidence="1" key="2">
    <citation type="submission" date="2023-03" db="EMBL/GenBank/DDBJ databases">
        <authorList>
            <person name="Inwood S.N."/>
            <person name="Skelly J.G."/>
            <person name="Guhlin J."/>
            <person name="Harrop T.W.R."/>
            <person name="Goldson S.G."/>
            <person name="Dearden P.K."/>
        </authorList>
    </citation>
    <scope>NUCLEOTIDE SEQUENCE</scope>
    <source>
        <strain evidence="1">Lincoln</strain>
        <tissue evidence="1">Whole body</tissue>
    </source>
</reference>